<evidence type="ECO:0000313" key="1">
    <source>
        <dbReference type="EMBL" id="KAK2659389.1"/>
    </source>
</evidence>
<organism evidence="1 2">
    <name type="scientific">Dipteronia dyeriana</name>
    <dbReference type="NCBI Taxonomy" id="168575"/>
    <lineage>
        <taxon>Eukaryota</taxon>
        <taxon>Viridiplantae</taxon>
        <taxon>Streptophyta</taxon>
        <taxon>Embryophyta</taxon>
        <taxon>Tracheophyta</taxon>
        <taxon>Spermatophyta</taxon>
        <taxon>Magnoliopsida</taxon>
        <taxon>eudicotyledons</taxon>
        <taxon>Gunneridae</taxon>
        <taxon>Pentapetalae</taxon>
        <taxon>rosids</taxon>
        <taxon>malvids</taxon>
        <taxon>Sapindales</taxon>
        <taxon>Sapindaceae</taxon>
        <taxon>Hippocastanoideae</taxon>
        <taxon>Acereae</taxon>
        <taxon>Dipteronia</taxon>
    </lineage>
</organism>
<dbReference type="Proteomes" id="UP001280121">
    <property type="component" value="Unassembled WGS sequence"/>
</dbReference>
<dbReference type="PANTHER" id="PTHR33116">
    <property type="entry name" value="REVERSE TRANSCRIPTASE ZINC-BINDING DOMAIN-CONTAINING PROTEIN-RELATED-RELATED"/>
    <property type="match status" value="1"/>
</dbReference>
<comment type="caution">
    <text evidence="1">The sequence shown here is derived from an EMBL/GenBank/DDBJ whole genome shotgun (WGS) entry which is preliminary data.</text>
</comment>
<dbReference type="AlphaFoldDB" id="A0AAD9XH70"/>
<accession>A0AAD9XH70</accession>
<sequence length="121" mass="13511">MAAAFFCSKAKVPISYLGLPLGGNPRKESLWIPVLNKIKQILAPWKRGFMSKGGRLVLIKYVLSSLPTFCMSVFKIPVGLARKIEKMQRGFFGNDGIMKKKIHSVDWSTACYCKRKCGLGI</sequence>
<dbReference type="EMBL" id="JANJYI010000002">
    <property type="protein sequence ID" value="KAK2659389.1"/>
    <property type="molecule type" value="Genomic_DNA"/>
</dbReference>
<name>A0AAD9XH70_9ROSI</name>
<gene>
    <name evidence="1" type="ORF">Ddye_005922</name>
</gene>
<protein>
    <submittedName>
        <fullName evidence="1">Uncharacterized protein</fullName>
    </submittedName>
</protein>
<dbReference type="PANTHER" id="PTHR33116:SF78">
    <property type="entry name" value="OS12G0587133 PROTEIN"/>
    <property type="match status" value="1"/>
</dbReference>
<reference evidence="1" key="1">
    <citation type="journal article" date="2023" name="Plant J.">
        <title>Genome sequences and population genomics provide insights into the demographic history, inbreeding, and mutation load of two 'living fossil' tree species of Dipteronia.</title>
        <authorList>
            <person name="Feng Y."/>
            <person name="Comes H.P."/>
            <person name="Chen J."/>
            <person name="Zhu S."/>
            <person name="Lu R."/>
            <person name="Zhang X."/>
            <person name="Li P."/>
            <person name="Qiu J."/>
            <person name="Olsen K.M."/>
            <person name="Qiu Y."/>
        </authorList>
    </citation>
    <scope>NUCLEOTIDE SEQUENCE</scope>
    <source>
        <strain evidence="1">KIB01</strain>
    </source>
</reference>
<keyword evidence="2" id="KW-1185">Reference proteome</keyword>
<evidence type="ECO:0000313" key="2">
    <source>
        <dbReference type="Proteomes" id="UP001280121"/>
    </source>
</evidence>
<proteinExistence type="predicted"/>